<accession>A0ABS8ITG4</accession>
<name>A0ABS8ITG4_9BURK</name>
<dbReference type="RefSeq" id="WP_229432783.1">
    <property type="nucleotide sequence ID" value="NZ_JAJHPV010000013.1"/>
</dbReference>
<evidence type="ECO:0008006" key="3">
    <source>
        <dbReference type="Google" id="ProtNLM"/>
    </source>
</evidence>
<sequence>MDMQQLWIESVGGIIVARMRGELSDPMMVEAHQRVLALATETGQTKVIYNALELLAPSIDLVVRQQELVESELASMTLRRALVVPNTRLAYLARLAFGDGEHRVFYNDLAAAFSWLQEPDRT</sequence>
<evidence type="ECO:0000313" key="2">
    <source>
        <dbReference type="Proteomes" id="UP001198701"/>
    </source>
</evidence>
<comment type="caution">
    <text evidence="1">The sequence shown here is derived from an EMBL/GenBank/DDBJ whole genome shotgun (WGS) entry which is preliminary data.</text>
</comment>
<organism evidence="1 2">
    <name type="scientific">Massilia agrisoli</name>
    <dbReference type="NCBI Taxonomy" id="2892444"/>
    <lineage>
        <taxon>Bacteria</taxon>
        <taxon>Pseudomonadati</taxon>
        <taxon>Pseudomonadota</taxon>
        <taxon>Betaproteobacteria</taxon>
        <taxon>Burkholderiales</taxon>
        <taxon>Oxalobacteraceae</taxon>
        <taxon>Telluria group</taxon>
        <taxon>Massilia</taxon>
    </lineage>
</organism>
<gene>
    <name evidence="1" type="ORF">LMJ30_13145</name>
</gene>
<proteinExistence type="predicted"/>
<dbReference type="EMBL" id="JAJHPV010000013">
    <property type="protein sequence ID" value="MCC6071904.1"/>
    <property type="molecule type" value="Genomic_DNA"/>
</dbReference>
<protein>
    <recommendedName>
        <fullName evidence="3">STAS/SEC14 domain-containing protein</fullName>
    </recommendedName>
</protein>
<evidence type="ECO:0000313" key="1">
    <source>
        <dbReference type="EMBL" id="MCC6071904.1"/>
    </source>
</evidence>
<reference evidence="1 2" key="1">
    <citation type="submission" date="2021-11" db="EMBL/GenBank/DDBJ databases">
        <authorList>
            <person name="Huq M.A."/>
        </authorList>
    </citation>
    <scope>NUCLEOTIDE SEQUENCE [LARGE SCALE GENOMIC DNA]</scope>
    <source>
        <strain evidence="1 2">MAHUQ-52</strain>
    </source>
</reference>
<keyword evidence="2" id="KW-1185">Reference proteome</keyword>
<dbReference type="Proteomes" id="UP001198701">
    <property type="component" value="Unassembled WGS sequence"/>
</dbReference>